<evidence type="ECO:0000313" key="2">
    <source>
        <dbReference type="EMBL" id="TDA79182.1"/>
    </source>
</evidence>
<feature type="domain" description="Asparagine synthetase" evidence="1">
    <location>
        <begin position="14"/>
        <end position="67"/>
    </location>
</feature>
<keyword evidence="3" id="KW-1185">Reference proteome</keyword>
<reference evidence="2 3" key="1">
    <citation type="submission" date="2019-03" db="EMBL/GenBank/DDBJ databases">
        <title>Halomonas marinisediminis sp. nov., a moderately halophilic bacterium isolated from the Bohai Gulf.</title>
        <authorList>
            <person name="Ji X."/>
        </authorList>
    </citation>
    <scope>NUCLEOTIDE SEQUENCE [LARGE SCALE GENOMIC DNA]</scope>
    <source>
        <strain evidence="2 3">204</strain>
    </source>
</reference>
<dbReference type="InterPro" id="IPR001962">
    <property type="entry name" value="Asn_synthase"/>
</dbReference>
<dbReference type="SUPFAM" id="SSF52402">
    <property type="entry name" value="Adenine nucleotide alpha hydrolases-like"/>
    <property type="match status" value="1"/>
</dbReference>
<comment type="caution">
    <text evidence="2">The sequence shown here is derived from an EMBL/GenBank/DDBJ whole genome shotgun (WGS) entry which is preliminary data.</text>
</comment>
<proteinExistence type="predicted"/>
<name>A0ABY2D2E3_9GAMM</name>
<sequence length="85" mass="9521">NKKVNANRILTDYSNYVGSLNKLIYHLEAGHSSPAIVPLQSIMNNAKNKVTVLLEGQGADELLGGYTHTFIISYLLKLLKNFKFR</sequence>
<evidence type="ECO:0000259" key="1">
    <source>
        <dbReference type="Pfam" id="PF00733"/>
    </source>
</evidence>
<dbReference type="EMBL" id="SLTR01000578">
    <property type="protein sequence ID" value="TDA79182.1"/>
    <property type="molecule type" value="Genomic_DNA"/>
</dbReference>
<dbReference type="InterPro" id="IPR014729">
    <property type="entry name" value="Rossmann-like_a/b/a_fold"/>
</dbReference>
<accession>A0ABY2D2E3</accession>
<gene>
    <name evidence="2" type="ORF">E0702_17865</name>
</gene>
<organism evidence="2 3">
    <name type="scientific">Halomonas marinisediminis</name>
    <dbReference type="NCBI Taxonomy" id="2546095"/>
    <lineage>
        <taxon>Bacteria</taxon>
        <taxon>Pseudomonadati</taxon>
        <taxon>Pseudomonadota</taxon>
        <taxon>Gammaproteobacteria</taxon>
        <taxon>Oceanospirillales</taxon>
        <taxon>Halomonadaceae</taxon>
        <taxon>Halomonas</taxon>
    </lineage>
</organism>
<evidence type="ECO:0000313" key="3">
    <source>
        <dbReference type="Proteomes" id="UP000294823"/>
    </source>
</evidence>
<dbReference type="Gene3D" id="3.40.50.620">
    <property type="entry name" value="HUPs"/>
    <property type="match status" value="1"/>
</dbReference>
<feature type="non-terminal residue" evidence="2">
    <location>
        <position position="1"/>
    </location>
</feature>
<feature type="non-terminal residue" evidence="2">
    <location>
        <position position="85"/>
    </location>
</feature>
<dbReference type="Pfam" id="PF00733">
    <property type="entry name" value="Asn_synthase"/>
    <property type="match status" value="1"/>
</dbReference>
<protein>
    <recommendedName>
        <fullName evidence="1">Asparagine synthetase domain-containing protein</fullName>
    </recommendedName>
</protein>
<dbReference type="Proteomes" id="UP000294823">
    <property type="component" value="Unassembled WGS sequence"/>
</dbReference>